<proteinExistence type="predicted"/>
<dbReference type="EMBL" id="PTJC01000005">
    <property type="protein sequence ID" value="PPK88032.1"/>
    <property type="molecule type" value="Genomic_DNA"/>
</dbReference>
<reference evidence="1 2" key="1">
    <citation type="submission" date="2018-02" db="EMBL/GenBank/DDBJ databases">
        <title>Genomic Encyclopedia of Archaeal and Bacterial Type Strains, Phase II (KMG-II): from individual species to whole genera.</title>
        <authorList>
            <person name="Goeker M."/>
        </authorList>
    </citation>
    <scope>NUCLEOTIDE SEQUENCE [LARGE SCALE GENOMIC DNA]</scope>
    <source>
        <strain evidence="1 2">DSM 29526</strain>
    </source>
</reference>
<comment type="caution">
    <text evidence="1">The sequence shown here is derived from an EMBL/GenBank/DDBJ whole genome shotgun (WGS) entry which is preliminary data.</text>
</comment>
<evidence type="ECO:0000313" key="1">
    <source>
        <dbReference type="EMBL" id="PPK88032.1"/>
    </source>
</evidence>
<organism evidence="1 2">
    <name type="scientific">Neolewinella xylanilytica</name>
    <dbReference type="NCBI Taxonomy" id="1514080"/>
    <lineage>
        <taxon>Bacteria</taxon>
        <taxon>Pseudomonadati</taxon>
        <taxon>Bacteroidota</taxon>
        <taxon>Saprospiria</taxon>
        <taxon>Saprospirales</taxon>
        <taxon>Lewinellaceae</taxon>
        <taxon>Neolewinella</taxon>
    </lineage>
</organism>
<name>A0A2S6I981_9BACT</name>
<sequence length="50" mass="5560">MNLAQRISAYLFLILLAIALFFLESEPKPRPAEQSVVANRYPASTALPAR</sequence>
<keyword evidence="2" id="KW-1185">Reference proteome</keyword>
<dbReference type="RefSeq" id="WP_170067575.1">
    <property type="nucleotide sequence ID" value="NZ_PTJC01000005.1"/>
</dbReference>
<gene>
    <name evidence="1" type="ORF">CLV84_0995</name>
</gene>
<dbReference type="AlphaFoldDB" id="A0A2S6I981"/>
<dbReference type="Proteomes" id="UP000237662">
    <property type="component" value="Unassembled WGS sequence"/>
</dbReference>
<evidence type="ECO:0000313" key="2">
    <source>
        <dbReference type="Proteomes" id="UP000237662"/>
    </source>
</evidence>
<protein>
    <submittedName>
        <fullName evidence="1">Uncharacterized protein</fullName>
    </submittedName>
</protein>
<accession>A0A2S6I981</accession>